<evidence type="ECO:0000313" key="9">
    <source>
        <dbReference type="Proteomes" id="UP000010448"/>
    </source>
</evidence>
<dbReference type="NCBIfam" id="NF000642">
    <property type="entry name" value="PRK00024.1"/>
    <property type="match status" value="1"/>
</dbReference>
<dbReference type="Gene3D" id="3.40.140.10">
    <property type="entry name" value="Cytidine Deaminase, domain 2"/>
    <property type="match status" value="1"/>
</dbReference>
<accession>A0A7K4EKR7</accession>
<dbReference type="GO" id="GO:0008237">
    <property type="term" value="F:metallopeptidase activity"/>
    <property type="evidence" value="ECO:0007669"/>
    <property type="project" value="UniProtKB-KW"/>
</dbReference>
<feature type="domain" description="MPN" evidence="7">
    <location>
        <begin position="102"/>
        <end position="224"/>
    </location>
</feature>
<dbReference type="SUPFAM" id="SSF47781">
    <property type="entry name" value="RuvA domain 2-like"/>
    <property type="match status" value="1"/>
</dbReference>
<evidence type="ECO:0000256" key="3">
    <source>
        <dbReference type="ARBA" id="ARBA00022801"/>
    </source>
</evidence>
<dbReference type="AlphaFoldDB" id="A0A7K4EKR7"/>
<dbReference type="SUPFAM" id="SSF102712">
    <property type="entry name" value="JAB1/MPN domain"/>
    <property type="match status" value="1"/>
</dbReference>
<evidence type="ECO:0000256" key="2">
    <source>
        <dbReference type="ARBA" id="ARBA00022723"/>
    </source>
</evidence>
<dbReference type="InterPro" id="IPR025657">
    <property type="entry name" value="RadC_JAB"/>
</dbReference>
<keyword evidence="1" id="KW-0645">Protease</keyword>
<dbReference type="CDD" id="cd08071">
    <property type="entry name" value="MPN_DUF2466"/>
    <property type="match status" value="1"/>
</dbReference>
<dbReference type="Pfam" id="PF20582">
    <property type="entry name" value="UPF0758_N"/>
    <property type="match status" value="1"/>
</dbReference>
<evidence type="ECO:0000256" key="4">
    <source>
        <dbReference type="ARBA" id="ARBA00022833"/>
    </source>
</evidence>
<dbReference type="InterPro" id="IPR020891">
    <property type="entry name" value="UPF0758_CS"/>
</dbReference>
<dbReference type="PROSITE" id="PS50249">
    <property type="entry name" value="MPN"/>
    <property type="match status" value="1"/>
</dbReference>
<comment type="caution">
    <text evidence="8">The sequence shown here is derived from an EMBL/GenBank/DDBJ whole genome shotgun (WGS) entry which is preliminary data.</text>
</comment>
<dbReference type="PROSITE" id="PS01302">
    <property type="entry name" value="UPF0758"/>
    <property type="match status" value="1"/>
</dbReference>
<evidence type="ECO:0000259" key="7">
    <source>
        <dbReference type="PROSITE" id="PS50249"/>
    </source>
</evidence>
<organism evidence="8 9">
    <name type="scientific">Pseudomonas bharatica CSV86</name>
    <dbReference type="NCBI Taxonomy" id="1005395"/>
    <lineage>
        <taxon>Bacteria</taxon>
        <taxon>Pseudomonadati</taxon>
        <taxon>Pseudomonadota</taxon>
        <taxon>Gammaproteobacteria</taxon>
        <taxon>Pseudomonadales</taxon>
        <taxon>Pseudomonadaceae</taxon>
        <taxon>Pseudomonas</taxon>
        <taxon>Pseudomonas bharatica</taxon>
    </lineage>
</organism>
<keyword evidence="4" id="KW-0862">Zinc</keyword>
<dbReference type="Proteomes" id="UP000010448">
    <property type="component" value="Unassembled WGS sequence"/>
</dbReference>
<keyword evidence="3" id="KW-0378">Hydrolase</keyword>
<keyword evidence="2" id="KW-0479">Metal-binding</keyword>
<comment type="similarity">
    <text evidence="6">Belongs to the UPF0758 family.</text>
</comment>
<dbReference type="PANTHER" id="PTHR30471">
    <property type="entry name" value="DNA REPAIR PROTEIN RADC"/>
    <property type="match status" value="1"/>
</dbReference>
<sequence length="244" mass="27075">MSIRDWPAAERPREKLLERGAANLSDAELLAIFLRIGVRGKSAVDLARELLQRFGGLRGLLEADQRGFSQGQGLGPAKFAQLQAVMEMARRHLGETLQRGSALERPEAVRTYLKAQMRHERNEVFGCLFLDTKHRPLGFEILFRGSIDSATVYPRQVVKRALAYNAAALILCHNHPSGNPEPSKADIRLTHRLVDALESIEVRVLDHFIIGDGEPLSMLERGVSSVTRPEVLPMASSLASQLPQ</sequence>
<dbReference type="Pfam" id="PF04002">
    <property type="entry name" value="RadC"/>
    <property type="match status" value="1"/>
</dbReference>
<evidence type="ECO:0000256" key="1">
    <source>
        <dbReference type="ARBA" id="ARBA00022670"/>
    </source>
</evidence>
<reference evidence="8 9" key="1">
    <citation type="journal article" date="2013" name="Genome Announc.">
        <title>Genome Sequence of Naphthalene-Degrading Soil Bacterium Pseudomonas putida CSV86.</title>
        <authorList>
            <person name="Phale P.S."/>
            <person name="Paliwal V."/>
            <person name="Raju S.C."/>
            <person name="Modak A."/>
            <person name="Purohit H.J."/>
        </authorList>
    </citation>
    <scope>NUCLEOTIDE SEQUENCE [LARGE SCALE GENOMIC DNA]</scope>
    <source>
        <strain evidence="8 9">CSV86</strain>
    </source>
</reference>
<dbReference type="GO" id="GO:0006508">
    <property type="term" value="P:proteolysis"/>
    <property type="evidence" value="ECO:0007669"/>
    <property type="project" value="UniProtKB-KW"/>
</dbReference>
<dbReference type="PANTHER" id="PTHR30471:SF3">
    <property type="entry name" value="UPF0758 PROTEIN YEES-RELATED"/>
    <property type="match status" value="1"/>
</dbReference>
<gene>
    <name evidence="8" type="primary">radC</name>
    <name evidence="8" type="ORF">CSV86_025070</name>
</gene>
<keyword evidence="9" id="KW-1185">Reference proteome</keyword>
<evidence type="ECO:0000313" key="8">
    <source>
        <dbReference type="EMBL" id="NNJ18217.1"/>
    </source>
</evidence>
<protein>
    <submittedName>
        <fullName evidence="8">DNA repair protein RadC</fullName>
    </submittedName>
</protein>
<dbReference type="InterPro" id="IPR010994">
    <property type="entry name" value="RuvA_2-like"/>
</dbReference>
<dbReference type="EMBL" id="AMWJ02000002">
    <property type="protein sequence ID" value="NNJ18217.1"/>
    <property type="molecule type" value="Genomic_DNA"/>
</dbReference>
<dbReference type="InterPro" id="IPR046778">
    <property type="entry name" value="UPF0758_N"/>
</dbReference>
<keyword evidence="5" id="KW-0482">Metalloprotease</keyword>
<dbReference type="InterPro" id="IPR001405">
    <property type="entry name" value="UPF0758"/>
</dbReference>
<evidence type="ECO:0000256" key="6">
    <source>
        <dbReference type="RuleBase" id="RU003797"/>
    </source>
</evidence>
<dbReference type="GO" id="GO:0046872">
    <property type="term" value="F:metal ion binding"/>
    <property type="evidence" value="ECO:0007669"/>
    <property type="project" value="UniProtKB-KW"/>
</dbReference>
<dbReference type="InterPro" id="IPR037518">
    <property type="entry name" value="MPN"/>
</dbReference>
<proteinExistence type="inferred from homology"/>
<dbReference type="NCBIfam" id="TIGR00608">
    <property type="entry name" value="radc"/>
    <property type="match status" value="1"/>
</dbReference>
<name>A0A7K4EKR7_9PSED</name>
<evidence type="ECO:0000256" key="5">
    <source>
        <dbReference type="ARBA" id="ARBA00023049"/>
    </source>
</evidence>